<dbReference type="PANTHER" id="PTHR35861">
    <property type="match status" value="1"/>
</dbReference>
<accession>I3YW26</accession>
<dbReference type="STRING" id="746697.Aeqsu_1714"/>
<gene>
    <name evidence="3" type="ordered locus">Aeqsu_1714</name>
</gene>
<dbReference type="EMBL" id="CP003280">
    <property type="protein sequence ID" value="AFL81194.1"/>
    <property type="molecule type" value="Genomic_DNA"/>
</dbReference>
<comment type="similarity">
    <text evidence="1">Belongs to the myoviridae tail sheath protein family.</text>
</comment>
<dbReference type="HOGENOM" id="CLU_009303_2_0_10"/>
<name>I3YW26_AEQSU</name>
<sequence>MPKDIKTPGVYIEEVNAFGNAVIPVPTAVPAFIGFTQETSFDGGSLLNKAVKINSLAEFLTIFGSDAPKVQHSVKSTPLPERLANLEAEVVRTQAILDKANMMVKKVGNDATDGMIKAQTNAKTSSDAANEALSTVKADKTIKALLDAKDKLPKDETKPTKIQLAAVFEAQKTYDEAIVTADFAVDGYAYSVKAKTINYRLYSALKFFYLNGGSQCYIMSIGGYNYTKGTITDTKPFTDAITLLEKEKEPTILVIPDVVEIADPTVTDPNEADYLKNKFANAYSLQSAMINHCGKMQNRFAILDVPRGFTEPMTGTTSVEQFRDSVEPQDPRFNSYAAVYYPWLHTTVYQTSEIGYENLDPASYLQVVQLLTYEFTDLKTGALNENIAPVIQTFSSPANATKAGFGKGDSMLQNLSNSYQLLMKTILVNMNLIAPSAGMAGIYTYIDNNDGVWNAPANVGIQSTIMPSIKIDNKAQQYLNVPISGKSVCAIRAFTGRGNLVWGARTLDGNSNDWRYINVRRTLMFIEQSVKEATKAYEFEANDATTWVNIKNMIDSFLTGLWKQGALVGAKPADAFSVKVGLGSTMSSDDIQQGIMRISVMVAVMHPAEFMVITFQQNMQKA</sequence>
<reference evidence="3 4" key="1">
    <citation type="submission" date="2012-06" db="EMBL/GenBank/DDBJ databases">
        <title>The complete genome of Aequorivita sublithincola DSM 14238.</title>
        <authorList>
            <consortium name="US DOE Joint Genome Institute (JGI-PGF)"/>
            <person name="Lucas S."/>
            <person name="Copeland A."/>
            <person name="Lapidus A."/>
            <person name="Goodwin L."/>
            <person name="Pitluck S."/>
            <person name="Peters L."/>
            <person name="Munk A.C.C."/>
            <person name="Kyrpides N."/>
            <person name="Mavromatis K."/>
            <person name="Pagani I."/>
            <person name="Ivanova N."/>
            <person name="Ovchinnikova G."/>
            <person name="Zeytun A."/>
            <person name="Detter J.C."/>
            <person name="Han C."/>
            <person name="Land M."/>
            <person name="Hauser L."/>
            <person name="Markowitz V."/>
            <person name="Cheng J.-F."/>
            <person name="Hugenholtz P."/>
            <person name="Woyke T."/>
            <person name="Wu D."/>
            <person name="Tindall B."/>
            <person name="Faehnrich R."/>
            <person name="Brambilla E."/>
            <person name="Klenk H.-P."/>
            <person name="Eisen J.A."/>
        </authorList>
    </citation>
    <scope>NUCLEOTIDE SEQUENCE [LARGE SCALE GENOMIC DNA]</scope>
    <source>
        <strain evidence="4">DSM 14238 / LMG 21431 / ACAM 643 / 9-3</strain>
    </source>
</reference>
<dbReference type="Gene3D" id="3.40.50.11780">
    <property type="match status" value="1"/>
</dbReference>
<evidence type="ECO:0000259" key="2">
    <source>
        <dbReference type="Pfam" id="PF17482"/>
    </source>
</evidence>
<dbReference type="InterPro" id="IPR052042">
    <property type="entry name" value="Tail_sheath_structural"/>
</dbReference>
<dbReference type="RefSeq" id="WP_014782449.1">
    <property type="nucleotide sequence ID" value="NC_018013.1"/>
</dbReference>
<dbReference type="Proteomes" id="UP000006049">
    <property type="component" value="Chromosome"/>
</dbReference>
<feature type="domain" description="Tail sheath protein C-terminal" evidence="2">
    <location>
        <begin position="511"/>
        <end position="617"/>
    </location>
</feature>
<protein>
    <submittedName>
        <fullName evidence="3">Phage tail sheath protein FI</fullName>
    </submittedName>
</protein>
<dbReference type="eggNOG" id="COG3497">
    <property type="taxonomic scope" value="Bacteria"/>
</dbReference>
<evidence type="ECO:0000256" key="1">
    <source>
        <dbReference type="ARBA" id="ARBA00008005"/>
    </source>
</evidence>
<evidence type="ECO:0000313" key="4">
    <source>
        <dbReference type="Proteomes" id="UP000006049"/>
    </source>
</evidence>
<dbReference type="Pfam" id="PF17482">
    <property type="entry name" value="Phage_sheath_1C"/>
    <property type="match status" value="1"/>
</dbReference>
<proteinExistence type="inferred from homology"/>
<dbReference type="PANTHER" id="PTHR35861:SF1">
    <property type="entry name" value="PHAGE TAIL SHEATH PROTEIN"/>
    <property type="match status" value="1"/>
</dbReference>
<dbReference type="PATRIC" id="fig|746697.3.peg.1746"/>
<dbReference type="InterPro" id="IPR020287">
    <property type="entry name" value="Tail_sheath_C"/>
</dbReference>
<keyword evidence="4" id="KW-1185">Reference proteome</keyword>
<dbReference type="KEGG" id="asl:Aeqsu_1714"/>
<dbReference type="AlphaFoldDB" id="I3YW26"/>
<evidence type="ECO:0000313" key="3">
    <source>
        <dbReference type="EMBL" id="AFL81194.1"/>
    </source>
</evidence>
<organism evidence="3 4">
    <name type="scientific">Aequorivita sublithincola (strain DSM 14238 / LMG 21431 / ACAM 643 / 9-3)</name>
    <dbReference type="NCBI Taxonomy" id="746697"/>
    <lineage>
        <taxon>Bacteria</taxon>
        <taxon>Pseudomonadati</taxon>
        <taxon>Bacteroidota</taxon>
        <taxon>Flavobacteriia</taxon>
        <taxon>Flavobacteriales</taxon>
        <taxon>Flavobacteriaceae</taxon>
        <taxon>Aequorivita</taxon>
    </lineage>
</organism>